<feature type="domain" description="PRORP" evidence="8">
    <location>
        <begin position="69"/>
        <end position="155"/>
    </location>
</feature>
<proteinExistence type="inferred from homology"/>
<comment type="caution">
    <text evidence="9">The sequence shown here is derived from an EMBL/GenBank/DDBJ whole genome shotgun (WGS) entry which is preliminary data.</text>
</comment>
<dbReference type="GO" id="GO:0046872">
    <property type="term" value="F:metal ion binding"/>
    <property type="evidence" value="ECO:0007669"/>
    <property type="project" value="UniProtKB-KW"/>
</dbReference>
<dbReference type="EMBL" id="JAYMYR010000002">
    <property type="protein sequence ID" value="KAK7376922.1"/>
    <property type="molecule type" value="Genomic_DNA"/>
</dbReference>
<dbReference type="InterPro" id="IPR031595">
    <property type="entry name" value="PRORP_C"/>
</dbReference>
<evidence type="ECO:0000313" key="10">
    <source>
        <dbReference type="Proteomes" id="UP001374584"/>
    </source>
</evidence>
<keyword evidence="5" id="KW-0862">Zinc</keyword>
<dbReference type="AlphaFoldDB" id="A0AAN9RMT7"/>
<dbReference type="PANTHER" id="PTHR13547">
    <property type="match status" value="1"/>
</dbReference>
<keyword evidence="7" id="KW-0496">Mitochondrion</keyword>
<keyword evidence="10" id="KW-1185">Reference proteome</keyword>
<evidence type="ECO:0000256" key="3">
    <source>
        <dbReference type="ARBA" id="ARBA00022723"/>
    </source>
</evidence>
<reference evidence="9 10" key="1">
    <citation type="submission" date="2024-01" db="EMBL/GenBank/DDBJ databases">
        <title>The genomes of 5 underutilized Papilionoideae crops provide insights into root nodulation and disease resistanc.</title>
        <authorList>
            <person name="Jiang F."/>
        </authorList>
    </citation>
    <scope>NUCLEOTIDE SEQUENCE [LARGE SCALE GENOMIC DNA]</scope>
    <source>
        <strain evidence="9">JINMINGXINNONG_FW02</strain>
        <tissue evidence="9">Leaves</tissue>
    </source>
</reference>
<evidence type="ECO:0000256" key="7">
    <source>
        <dbReference type="ARBA" id="ARBA00023128"/>
    </source>
</evidence>
<organism evidence="9 10">
    <name type="scientific">Phaseolus coccineus</name>
    <name type="common">Scarlet runner bean</name>
    <name type="synonym">Phaseolus multiflorus</name>
    <dbReference type="NCBI Taxonomy" id="3886"/>
    <lineage>
        <taxon>Eukaryota</taxon>
        <taxon>Viridiplantae</taxon>
        <taxon>Streptophyta</taxon>
        <taxon>Embryophyta</taxon>
        <taxon>Tracheophyta</taxon>
        <taxon>Spermatophyta</taxon>
        <taxon>Magnoliopsida</taxon>
        <taxon>eudicotyledons</taxon>
        <taxon>Gunneridae</taxon>
        <taxon>Pentapetalae</taxon>
        <taxon>rosids</taxon>
        <taxon>fabids</taxon>
        <taxon>Fabales</taxon>
        <taxon>Fabaceae</taxon>
        <taxon>Papilionoideae</taxon>
        <taxon>50 kb inversion clade</taxon>
        <taxon>NPAAA clade</taxon>
        <taxon>indigoferoid/millettioid clade</taxon>
        <taxon>Phaseoleae</taxon>
        <taxon>Phaseolus</taxon>
    </lineage>
</organism>
<dbReference type="GO" id="GO:0001682">
    <property type="term" value="P:tRNA 5'-leader removal"/>
    <property type="evidence" value="ECO:0007669"/>
    <property type="project" value="TreeGrafter"/>
</dbReference>
<evidence type="ECO:0000256" key="1">
    <source>
        <dbReference type="ARBA" id="ARBA00004173"/>
    </source>
</evidence>
<dbReference type="Proteomes" id="UP001374584">
    <property type="component" value="Unassembled WGS sequence"/>
</dbReference>
<dbReference type="GO" id="GO:0005739">
    <property type="term" value="C:mitochondrion"/>
    <property type="evidence" value="ECO:0007669"/>
    <property type="project" value="UniProtKB-SubCell"/>
</dbReference>
<keyword evidence="4" id="KW-0378">Hydrolase</keyword>
<keyword evidence="3" id="KW-0479">Metal-binding</keyword>
<evidence type="ECO:0000256" key="6">
    <source>
        <dbReference type="ARBA" id="ARBA00022946"/>
    </source>
</evidence>
<evidence type="ECO:0000256" key="5">
    <source>
        <dbReference type="ARBA" id="ARBA00022833"/>
    </source>
</evidence>
<evidence type="ECO:0000313" key="9">
    <source>
        <dbReference type="EMBL" id="KAK7376922.1"/>
    </source>
</evidence>
<comment type="subcellular location">
    <subcellularLocation>
        <location evidence="1">Mitochondrion</location>
    </subcellularLocation>
</comment>
<sequence length="184" mass="21341">MWVSVAELEISEKFHGFLRIFLALAWVSGKQAKEDPVTDLEPNNMKNVVKDIPSKFDREIFFLRQPETRRKWLERHRPFDAVVDGANVGLSSGHNFSFLRLNTVVEQLRQMSPSKRLPLIILHISLVNGGPAQIPKNRRLIENWKKNGALYATPQDDEMRGHLFQLLGSSFFPRWKEKHQCHAD</sequence>
<dbReference type="Gene3D" id="3.40.50.11980">
    <property type="match status" value="2"/>
</dbReference>
<evidence type="ECO:0000256" key="2">
    <source>
        <dbReference type="ARBA" id="ARBA00007626"/>
    </source>
</evidence>
<dbReference type="GO" id="GO:0004526">
    <property type="term" value="F:ribonuclease P activity"/>
    <property type="evidence" value="ECO:0007669"/>
    <property type="project" value="TreeGrafter"/>
</dbReference>
<gene>
    <name evidence="9" type="ORF">VNO80_02342</name>
</gene>
<accession>A0AAN9RMT7</accession>
<dbReference type="PANTHER" id="PTHR13547:SF1">
    <property type="entry name" value="MITOCHONDRIAL RIBONUCLEASE P CATALYTIC SUBUNIT"/>
    <property type="match status" value="1"/>
</dbReference>
<keyword evidence="6" id="KW-0809">Transit peptide</keyword>
<dbReference type="Pfam" id="PF16953">
    <property type="entry name" value="PRORP"/>
    <property type="match status" value="1"/>
</dbReference>
<evidence type="ECO:0000256" key="4">
    <source>
        <dbReference type="ARBA" id="ARBA00022801"/>
    </source>
</evidence>
<protein>
    <recommendedName>
        <fullName evidence="8">PRORP domain-containing protein</fullName>
    </recommendedName>
</protein>
<name>A0AAN9RMT7_PHACN</name>
<comment type="similarity">
    <text evidence="2">Belongs to the PPR family. P subfamily.</text>
</comment>
<evidence type="ECO:0000259" key="8">
    <source>
        <dbReference type="Pfam" id="PF16953"/>
    </source>
</evidence>